<feature type="domain" description="N-acetyltransferase" evidence="1">
    <location>
        <begin position="1"/>
        <end position="108"/>
    </location>
</feature>
<gene>
    <name evidence="2" type="ORF">METZ01_LOCUS9576</name>
</gene>
<dbReference type="SUPFAM" id="SSF55729">
    <property type="entry name" value="Acyl-CoA N-acyltransferases (Nat)"/>
    <property type="match status" value="1"/>
</dbReference>
<accession>A0A381NQ39</accession>
<dbReference type="PROSITE" id="PS51186">
    <property type="entry name" value="GNAT"/>
    <property type="match status" value="1"/>
</dbReference>
<dbReference type="CDD" id="cd04301">
    <property type="entry name" value="NAT_SF"/>
    <property type="match status" value="1"/>
</dbReference>
<dbReference type="AlphaFoldDB" id="A0A381NQ39"/>
<evidence type="ECO:0000313" key="2">
    <source>
        <dbReference type="EMBL" id="SUZ56722.1"/>
    </source>
</evidence>
<dbReference type="Gene3D" id="3.40.630.30">
    <property type="match status" value="1"/>
</dbReference>
<dbReference type="GO" id="GO:0016747">
    <property type="term" value="F:acyltransferase activity, transferring groups other than amino-acyl groups"/>
    <property type="evidence" value="ECO:0007669"/>
    <property type="project" value="InterPro"/>
</dbReference>
<dbReference type="Pfam" id="PF00583">
    <property type="entry name" value="Acetyltransf_1"/>
    <property type="match status" value="1"/>
</dbReference>
<proteinExistence type="predicted"/>
<organism evidence="2">
    <name type="scientific">marine metagenome</name>
    <dbReference type="NCBI Taxonomy" id="408172"/>
    <lineage>
        <taxon>unclassified sequences</taxon>
        <taxon>metagenomes</taxon>
        <taxon>ecological metagenomes</taxon>
    </lineage>
</organism>
<evidence type="ECO:0000259" key="1">
    <source>
        <dbReference type="PROSITE" id="PS51186"/>
    </source>
</evidence>
<dbReference type="InterPro" id="IPR016181">
    <property type="entry name" value="Acyl_CoA_acyltransferase"/>
</dbReference>
<sequence>MTNSGCDSVLGAQDLDLVRVAKWEGEIAARYQLKQMTKTEFVLESIRVEMAYRSRGLGSWMLGHSIGLAEARGGRSIEVAFDRRHRFFERRGFSRTKNGVLRLEVQPE</sequence>
<protein>
    <recommendedName>
        <fullName evidence="1">N-acetyltransferase domain-containing protein</fullName>
    </recommendedName>
</protein>
<dbReference type="EMBL" id="UINC01000521">
    <property type="protein sequence ID" value="SUZ56722.1"/>
    <property type="molecule type" value="Genomic_DNA"/>
</dbReference>
<dbReference type="InterPro" id="IPR000182">
    <property type="entry name" value="GNAT_dom"/>
</dbReference>
<reference evidence="2" key="1">
    <citation type="submission" date="2018-05" db="EMBL/GenBank/DDBJ databases">
        <authorList>
            <person name="Lanie J.A."/>
            <person name="Ng W.-L."/>
            <person name="Kazmierczak K.M."/>
            <person name="Andrzejewski T.M."/>
            <person name="Davidsen T.M."/>
            <person name="Wayne K.J."/>
            <person name="Tettelin H."/>
            <person name="Glass J.I."/>
            <person name="Rusch D."/>
            <person name="Podicherti R."/>
            <person name="Tsui H.-C.T."/>
            <person name="Winkler M.E."/>
        </authorList>
    </citation>
    <scope>NUCLEOTIDE SEQUENCE</scope>
</reference>
<name>A0A381NQ39_9ZZZZ</name>